<evidence type="ECO:0000313" key="4">
    <source>
        <dbReference type="Proteomes" id="UP000261140"/>
    </source>
</evidence>
<proteinExistence type="predicted"/>
<dbReference type="Gene3D" id="2.40.40.10">
    <property type="entry name" value="RlpA-like domain"/>
    <property type="match status" value="1"/>
</dbReference>
<sequence length="178" mass="19382">MKIDVGKIALVVVLIAGVQTNALYHRINDLECQRDIYKSRYEDWEGASKEIAGYADTLRDSLKARDRLDGKLLVEDAGDFLCTAYCTEKREHICGTGTGITASGAPVEGGVTVAADPDVFPFGTVLYIEDVGVRIVQDTGASVKGKHLDVAVSGSHKDALNWDGYGQHRVWVIQEANR</sequence>
<dbReference type="EMBL" id="QVEQ01000001">
    <property type="protein sequence ID" value="RGB73681.1"/>
    <property type="molecule type" value="Genomic_DNA"/>
</dbReference>
<accession>A0A3E2TG48</accession>
<dbReference type="PANTHER" id="PTHR39160:SF4">
    <property type="entry name" value="RESUSCITATION-PROMOTING FACTOR RPFB"/>
    <property type="match status" value="1"/>
</dbReference>
<dbReference type="Pfam" id="PF06725">
    <property type="entry name" value="3D"/>
    <property type="match status" value="1"/>
</dbReference>
<protein>
    <recommendedName>
        <fullName evidence="2">3D domain-containing protein</fullName>
    </recommendedName>
</protein>
<dbReference type="GO" id="GO:0009254">
    <property type="term" value="P:peptidoglycan turnover"/>
    <property type="evidence" value="ECO:0007669"/>
    <property type="project" value="InterPro"/>
</dbReference>
<comment type="caution">
    <text evidence="3">The sequence shown here is derived from an EMBL/GenBank/DDBJ whole genome shotgun (WGS) entry which is preliminary data.</text>
</comment>
<evidence type="ECO:0000259" key="2">
    <source>
        <dbReference type="Pfam" id="PF06725"/>
    </source>
</evidence>
<dbReference type="InterPro" id="IPR051933">
    <property type="entry name" value="Resuscitation_pf_RpfB"/>
</dbReference>
<dbReference type="GO" id="GO:0019867">
    <property type="term" value="C:outer membrane"/>
    <property type="evidence" value="ECO:0007669"/>
    <property type="project" value="InterPro"/>
</dbReference>
<dbReference type="GO" id="GO:0004553">
    <property type="term" value="F:hydrolase activity, hydrolyzing O-glycosyl compounds"/>
    <property type="evidence" value="ECO:0007669"/>
    <property type="project" value="InterPro"/>
</dbReference>
<dbReference type="SUPFAM" id="SSF50685">
    <property type="entry name" value="Barwin-like endoglucanases"/>
    <property type="match status" value="1"/>
</dbReference>
<dbReference type="AlphaFoldDB" id="A0A3E2TG48"/>
<evidence type="ECO:0000313" key="3">
    <source>
        <dbReference type="EMBL" id="RGB73681.1"/>
    </source>
</evidence>
<evidence type="ECO:0000256" key="1">
    <source>
        <dbReference type="ARBA" id="ARBA00022729"/>
    </source>
</evidence>
<dbReference type="InterPro" id="IPR036908">
    <property type="entry name" value="RlpA-like_sf"/>
</dbReference>
<keyword evidence="1" id="KW-0732">Signal</keyword>
<reference evidence="3 4" key="1">
    <citation type="submission" date="2018-08" db="EMBL/GenBank/DDBJ databases">
        <title>A genome reference for cultivated species of the human gut microbiota.</title>
        <authorList>
            <person name="Zou Y."/>
            <person name="Xue W."/>
            <person name="Luo G."/>
        </authorList>
    </citation>
    <scope>NUCLEOTIDE SEQUENCE [LARGE SCALE GENOMIC DNA]</scope>
    <source>
        <strain evidence="3 4">AF36-11AT</strain>
    </source>
</reference>
<dbReference type="Proteomes" id="UP000261140">
    <property type="component" value="Unassembled WGS sequence"/>
</dbReference>
<dbReference type="PANTHER" id="PTHR39160">
    <property type="entry name" value="CELL WALL-BINDING PROTEIN YOCH"/>
    <property type="match status" value="1"/>
</dbReference>
<dbReference type="InterPro" id="IPR059180">
    <property type="entry name" value="3D_YorM"/>
</dbReference>
<dbReference type="CDD" id="cd14667">
    <property type="entry name" value="3D_containing_proteins"/>
    <property type="match status" value="1"/>
</dbReference>
<dbReference type="RefSeq" id="WP_117504375.1">
    <property type="nucleotide sequence ID" value="NZ_QVEQ01000001.1"/>
</dbReference>
<name>A0A3E2TG48_9FIRM</name>
<dbReference type="InterPro" id="IPR010611">
    <property type="entry name" value="3D_dom"/>
</dbReference>
<feature type="domain" description="3D" evidence="2">
    <location>
        <begin position="112"/>
        <end position="173"/>
    </location>
</feature>
<organism evidence="3 4">
    <name type="scientific">Faecalibacterium prausnitzii</name>
    <dbReference type="NCBI Taxonomy" id="853"/>
    <lineage>
        <taxon>Bacteria</taxon>
        <taxon>Bacillati</taxon>
        <taxon>Bacillota</taxon>
        <taxon>Clostridia</taxon>
        <taxon>Eubacteriales</taxon>
        <taxon>Oscillospiraceae</taxon>
        <taxon>Faecalibacterium</taxon>
    </lineage>
</organism>
<gene>
    <name evidence="3" type="ORF">DWZ89_02525</name>
</gene>